<protein>
    <submittedName>
        <fullName evidence="14">TonB-dependent receptor</fullName>
    </submittedName>
</protein>
<proteinExistence type="inferred from homology"/>
<organism evidence="14 15">
    <name type="scientific">Gangjinia marincola</name>
    <dbReference type="NCBI Taxonomy" id="578463"/>
    <lineage>
        <taxon>Bacteria</taxon>
        <taxon>Pseudomonadati</taxon>
        <taxon>Bacteroidota</taxon>
        <taxon>Flavobacteriia</taxon>
        <taxon>Flavobacteriales</taxon>
        <taxon>Flavobacteriaceae</taxon>
        <taxon>Gangjinia</taxon>
    </lineage>
</organism>
<evidence type="ECO:0000256" key="11">
    <source>
        <dbReference type="RuleBase" id="RU003357"/>
    </source>
</evidence>
<dbReference type="Proteomes" id="UP001500507">
    <property type="component" value="Unassembled WGS sequence"/>
</dbReference>
<evidence type="ECO:0000256" key="7">
    <source>
        <dbReference type="ARBA" id="ARBA00023136"/>
    </source>
</evidence>
<name>A0ABN1MFN7_9FLAO</name>
<evidence type="ECO:0000259" key="12">
    <source>
        <dbReference type="Pfam" id="PF00593"/>
    </source>
</evidence>
<evidence type="ECO:0000256" key="2">
    <source>
        <dbReference type="ARBA" id="ARBA00022448"/>
    </source>
</evidence>
<dbReference type="Gene3D" id="2.170.130.10">
    <property type="entry name" value="TonB-dependent receptor, plug domain"/>
    <property type="match status" value="1"/>
</dbReference>
<keyword evidence="9 10" id="KW-0998">Cell outer membrane</keyword>
<dbReference type="EMBL" id="BAAAFG010000012">
    <property type="protein sequence ID" value="GAA0871929.1"/>
    <property type="molecule type" value="Genomic_DNA"/>
</dbReference>
<evidence type="ECO:0000256" key="1">
    <source>
        <dbReference type="ARBA" id="ARBA00004571"/>
    </source>
</evidence>
<dbReference type="PANTHER" id="PTHR30069:SF29">
    <property type="entry name" value="HEMOGLOBIN AND HEMOGLOBIN-HAPTOGLOBIN-BINDING PROTEIN 1-RELATED"/>
    <property type="match status" value="1"/>
</dbReference>
<comment type="caution">
    <text evidence="14">The sequence shown here is derived from an EMBL/GenBank/DDBJ whole genome shotgun (WGS) entry which is preliminary data.</text>
</comment>
<evidence type="ECO:0000256" key="10">
    <source>
        <dbReference type="PROSITE-ProRule" id="PRU01360"/>
    </source>
</evidence>
<keyword evidence="8 14" id="KW-0675">Receptor</keyword>
<keyword evidence="3 10" id="KW-1134">Transmembrane beta strand</keyword>
<dbReference type="Pfam" id="PF07715">
    <property type="entry name" value="Plug"/>
    <property type="match status" value="1"/>
</dbReference>
<reference evidence="14 15" key="1">
    <citation type="journal article" date="2019" name="Int. J. Syst. Evol. Microbiol.">
        <title>The Global Catalogue of Microorganisms (GCM) 10K type strain sequencing project: providing services to taxonomists for standard genome sequencing and annotation.</title>
        <authorList>
            <consortium name="The Broad Institute Genomics Platform"/>
            <consortium name="The Broad Institute Genome Sequencing Center for Infectious Disease"/>
            <person name="Wu L."/>
            <person name="Ma J."/>
        </authorList>
    </citation>
    <scope>NUCLEOTIDE SEQUENCE [LARGE SCALE GENOMIC DNA]</scope>
    <source>
        <strain evidence="14 15">JCM 16082</strain>
    </source>
</reference>
<dbReference type="InterPro" id="IPR000531">
    <property type="entry name" value="Beta-barrel_TonB"/>
</dbReference>
<evidence type="ECO:0000256" key="9">
    <source>
        <dbReference type="ARBA" id="ARBA00023237"/>
    </source>
</evidence>
<evidence type="ECO:0000259" key="13">
    <source>
        <dbReference type="Pfam" id="PF07715"/>
    </source>
</evidence>
<dbReference type="Pfam" id="PF00593">
    <property type="entry name" value="TonB_dep_Rec_b-barrel"/>
    <property type="match status" value="1"/>
</dbReference>
<evidence type="ECO:0000256" key="6">
    <source>
        <dbReference type="ARBA" id="ARBA00023077"/>
    </source>
</evidence>
<keyword evidence="2 10" id="KW-0813">Transport</keyword>
<dbReference type="PANTHER" id="PTHR30069">
    <property type="entry name" value="TONB-DEPENDENT OUTER MEMBRANE RECEPTOR"/>
    <property type="match status" value="1"/>
</dbReference>
<evidence type="ECO:0000313" key="14">
    <source>
        <dbReference type="EMBL" id="GAA0871929.1"/>
    </source>
</evidence>
<evidence type="ECO:0000256" key="5">
    <source>
        <dbReference type="ARBA" id="ARBA00022729"/>
    </source>
</evidence>
<evidence type="ECO:0000256" key="4">
    <source>
        <dbReference type="ARBA" id="ARBA00022692"/>
    </source>
</evidence>
<keyword evidence="5" id="KW-0732">Signal</keyword>
<dbReference type="PROSITE" id="PS52016">
    <property type="entry name" value="TONB_DEPENDENT_REC_3"/>
    <property type="match status" value="1"/>
</dbReference>
<feature type="domain" description="TonB-dependent receptor plug" evidence="13">
    <location>
        <begin position="61"/>
        <end position="144"/>
    </location>
</feature>
<keyword evidence="4 10" id="KW-0812">Transmembrane</keyword>
<evidence type="ECO:0000313" key="15">
    <source>
        <dbReference type="Proteomes" id="UP001500507"/>
    </source>
</evidence>
<comment type="similarity">
    <text evidence="10 11">Belongs to the TonB-dependent receptor family.</text>
</comment>
<keyword evidence="15" id="KW-1185">Reference proteome</keyword>
<feature type="domain" description="TonB-dependent receptor-like beta-barrel" evidence="12">
    <location>
        <begin position="167"/>
        <end position="584"/>
    </location>
</feature>
<gene>
    <name evidence="14" type="ORF">GCM10009117_10750</name>
</gene>
<dbReference type="SUPFAM" id="SSF56935">
    <property type="entry name" value="Porins"/>
    <property type="match status" value="1"/>
</dbReference>
<evidence type="ECO:0000256" key="8">
    <source>
        <dbReference type="ARBA" id="ARBA00023170"/>
    </source>
</evidence>
<dbReference type="RefSeq" id="WP_343764746.1">
    <property type="nucleotide sequence ID" value="NZ_BAAAFG010000012.1"/>
</dbReference>
<evidence type="ECO:0000256" key="3">
    <source>
        <dbReference type="ARBA" id="ARBA00022452"/>
    </source>
</evidence>
<dbReference type="InterPro" id="IPR012910">
    <property type="entry name" value="Plug_dom"/>
</dbReference>
<accession>A0ABN1MFN7</accession>
<dbReference type="InterPro" id="IPR037066">
    <property type="entry name" value="Plug_dom_sf"/>
</dbReference>
<sequence>MRSTVFILVILYLSVHSLCAQRDSIELLQEVYLSDELLTDFSKGIIVQKIADSTTLLFRPSLTATLRNTSPIYFRENGLSGVSSASFRGTNAAQTAVVWNGININSPLTGQTDFNVINATNFDAIDVRYTGAGVQYGSGAIGGTVHLSNELKFIPHTEQRIITSVGSFDHYRFNARTSFGKNGFSINTSFSVVDAENDYNLFRSDQRNENAAISHTTFQLAAGKLLGERHSIKFYHQTQESNREFAGRLFGNSYSPSNDSYKDTFLRNLIKWTYRKGHFSSTTSVAHLYEAYTFSSGADDTETSSEETLIGDGEANTSILRWKGDYRIPAKAKLSVIAEDNFTQASGLNIPVEQTRNLFSISVLGSHQLTQRLSYGVNFRQEFTPAFESPFLIGGDINYCVQKQIELTLSGSRNYRIPTFNDMYYGGAGGIGNPDLKPEESVQLNVGGSFDNEFMELSLNGFIINTTDMIQWFPLDNGLWSPVNIAETRQTGLEFIAATSREVGSGKLTGNATYGYTHAVNSSTLDRLIYVPAHMFNARIGYEIKRFSAFYHNLYTSKVFTTVDESFSIPGYDISNIGLNYTVVQGEYLNLTSQFITRNLFQKEYQVAGGFPMPGRSYQLQLIFNF</sequence>
<dbReference type="Gene3D" id="2.40.170.20">
    <property type="entry name" value="TonB-dependent receptor, beta-barrel domain"/>
    <property type="match status" value="1"/>
</dbReference>
<dbReference type="InterPro" id="IPR036942">
    <property type="entry name" value="Beta-barrel_TonB_sf"/>
</dbReference>
<dbReference type="InterPro" id="IPR039426">
    <property type="entry name" value="TonB-dep_rcpt-like"/>
</dbReference>
<comment type="subcellular location">
    <subcellularLocation>
        <location evidence="1 10">Cell outer membrane</location>
        <topology evidence="1 10">Multi-pass membrane protein</topology>
    </subcellularLocation>
</comment>
<keyword evidence="7 10" id="KW-0472">Membrane</keyword>
<keyword evidence="6 11" id="KW-0798">TonB box</keyword>